<accession>A0AAX4JF52</accession>
<dbReference type="EMBL" id="CP142734">
    <property type="protein sequence ID" value="WUR04617.1"/>
    <property type="molecule type" value="Genomic_DNA"/>
</dbReference>
<dbReference type="RefSeq" id="XP_065330762.1">
    <property type="nucleotide sequence ID" value="XM_065474690.1"/>
</dbReference>
<protein>
    <submittedName>
        <fullName evidence="1">Uncharacterized protein</fullName>
    </submittedName>
</protein>
<name>A0AAX4JF52_9MICR</name>
<proteinExistence type="predicted"/>
<evidence type="ECO:0000313" key="2">
    <source>
        <dbReference type="Proteomes" id="UP001334084"/>
    </source>
</evidence>
<evidence type="ECO:0000313" key="1">
    <source>
        <dbReference type="EMBL" id="WUR04617.1"/>
    </source>
</evidence>
<organism evidence="1 2">
    <name type="scientific">Vairimorpha necatrix</name>
    <dbReference type="NCBI Taxonomy" id="6039"/>
    <lineage>
        <taxon>Eukaryota</taxon>
        <taxon>Fungi</taxon>
        <taxon>Fungi incertae sedis</taxon>
        <taxon>Microsporidia</taxon>
        <taxon>Nosematidae</taxon>
        <taxon>Vairimorpha</taxon>
    </lineage>
</organism>
<dbReference type="KEGG" id="vnx:VNE69_09169"/>
<sequence>MIKIKLENVSTSNIQELYLEACYYNYIIFYKSNERLIIDIYDQNYNVKFDNEEHQIEFYKLIDFIKSQKFDPFSIPICNCFKSIFCINCLFVKTNKLKIKKDIISFSHKITELKNPKKYLGLFSNIFTYDLPLINNVPNLTLPDILKSGLDIHEALKLYPYFYRYLLYDHSHTITKLDIKDFFNAYMSSANTELYLLNEGILNVLVKSDQEFINLFFTYVGEFIVKMKTTPNLIRLLIGLFHISRFRTIEIIVSYNIFNSFYITDDISGLYYYKLINMIDKFIIERYNLNTKSLQEFKNGFYHFA</sequence>
<dbReference type="GeneID" id="90542448"/>
<gene>
    <name evidence="1" type="ORF">VNE69_09169</name>
</gene>
<dbReference type="AlphaFoldDB" id="A0AAX4JF52"/>
<dbReference type="Proteomes" id="UP001334084">
    <property type="component" value="Chromosome 9"/>
</dbReference>
<keyword evidence="2" id="KW-1185">Reference proteome</keyword>
<reference evidence="1" key="1">
    <citation type="journal article" date="2024" name="BMC Genomics">
        <title>Functional annotation of a divergent genome using sequence and structure-based similarity.</title>
        <authorList>
            <person name="Svedberg D."/>
            <person name="Winiger R.R."/>
            <person name="Berg A."/>
            <person name="Sharma H."/>
            <person name="Tellgren-Roth C."/>
            <person name="Debrunner-Vossbrinck B.A."/>
            <person name="Vossbrinck C.R."/>
            <person name="Barandun J."/>
        </authorList>
    </citation>
    <scope>NUCLEOTIDE SEQUENCE</scope>
    <source>
        <strain evidence="1">Illinois isolate</strain>
    </source>
</reference>